<evidence type="ECO:0000256" key="3">
    <source>
        <dbReference type="ARBA" id="ARBA00022448"/>
    </source>
</evidence>
<feature type="transmembrane region" description="Helical" evidence="8">
    <location>
        <begin position="480"/>
        <end position="501"/>
    </location>
</feature>
<dbReference type="Gene3D" id="3.30.70.1450">
    <property type="entry name" value="Regulator of K+ conductance, C-terminal domain"/>
    <property type="match status" value="2"/>
</dbReference>
<keyword evidence="7 8" id="KW-0472">Membrane</keyword>
<evidence type="ECO:0000313" key="11">
    <source>
        <dbReference type="Proteomes" id="UP000231484"/>
    </source>
</evidence>
<keyword evidence="4" id="KW-1003">Cell membrane</keyword>
<feature type="transmembrane region" description="Helical" evidence="8">
    <location>
        <begin position="37"/>
        <end position="57"/>
    </location>
</feature>
<feature type="transmembrane region" description="Helical" evidence="8">
    <location>
        <begin position="391"/>
        <end position="408"/>
    </location>
</feature>
<proteinExistence type="inferred from homology"/>
<name>A0A066TLW3_9NEIS</name>
<dbReference type="InterPro" id="IPR036721">
    <property type="entry name" value="RCK_C_sf"/>
</dbReference>
<feature type="transmembrane region" description="Helical" evidence="8">
    <location>
        <begin position="544"/>
        <end position="565"/>
    </location>
</feature>
<protein>
    <submittedName>
        <fullName evidence="10">Aspartate-alanine antiporter</fullName>
    </submittedName>
</protein>
<dbReference type="AlphaFoldDB" id="A0A066TLW3"/>
<dbReference type="PANTHER" id="PTHR30445">
    <property type="entry name" value="K(+)_H(+) ANTIPORTER SUBUNIT KHTT"/>
    <property type="match status" value="1"/>
</dbReference>
<comment type="subcellular location">
    <subcellularLocation>
        <location evidence="1">Cell membrane</location>
        <topology evidence="1">Multi-pass membrane protein</topology>
    </subcellularLocation>
</comment>
<accession>A0A066TLW3</accession>
<dbReference type="Pfam" id="PF02080">
    <property type="entry name" value="TrkA_C"/>
    <property type="match status" value="1"/>
</dbReference>
<evidence type="ECO:0000259" key="9">
    <source>
        <dbReference type="PROSITE" id="PS51202"/>
    </source>
</evidence>
<gene>
    <name evidence="10" type="ORF">BHC48_10600</name>
</gene>
<keyword evidence="6 8" id="KW-1133">Transmembrane helix</keyword>
<keyword evidence="3" id="KW-0813">Transport</keyword>
<evidence type="ECO:0000256" key="4">
    <source>
        <dbReference type="ARBA" id="ARBA00022475"/>
    </source>
</evidence>
<dbReference type="Pfam" id="PF06826">
    <property type="entry name" value="Asp-Al_Ex"/>
    <property type="match status" value="2"/>
</dbReference>
<evidence type="ECO:0000256" key="2">
    <source>
        <dbReference type="ARBA" id="ARBA00009854"/>
    </source>
</evidence>
<evidence type="ECO:0000256" key="7">
    <source>
        <dbReference type="ARBA" id="ARBA00023136"/>
    </source>
</evidence>
<dbReference type="PANTHER" id="PTHR30445:SF9">
    <property type="match status" value="1"/>
</dbReference>
<evidence type="ECO:0000256" key="5">
    <source>
        <dbReference type="ARBA" id="ARBA00022692"/>
    </source>
</evidence>
<evidence type="ECO:0000313" key="10">
    <source>
        <dbReference type="EMBL" id="PIT48171.1"/>
    </source>
</evidence>
<dbReference type="Proteomes" id="UP000231484">
    <property type="component" value="Unassembled WGS sequence"/>
</dbReference>
<dbReference type="GO" id="GO:0006813">
    <property type="term" value="P:potassium ion transport"/>
    <property type="evidence" value="ECO:0007669"/>
    <property type="project" value="InterPro"/>
</dbReference>
<organism evidence="10 11">
    <name type="scientific">Snodgrassella alvi</name>
    <dbReference type="NCBI Taxonomy" id="1196083"/>
    <lineage>
        <taxon>Bacteria</taxon>
        <taxon>Pseudomonadati</taxon>
        <taxon>Pseudomonadota</taxon>
        <taxon>Betaproteobacteria</taxon>
        <taxon>Neisseriales</taxon>
        <taxon>Neisseriaceae</taxon>
        <taxon>Snodgrassella</taxon>
    </lineage>
</organism>
<dbReference type="InterPro" id="IPR050144">
    <property type="entry name" value="AAE_transporter"/>
</dbReference>
<dbReference type="InterPro" id="IPR022457">
    <property type="entry name" value="Asp_Ala_antiprt"/>
</dbReference>
<dbReference type="NCBIfam" id="TIGR01625">
    <property type="entry name" value="YidE_YbjL_dupl"/>
    <property type="match status" value="1"/>
</dbReference>
<feature type="transmembrane region" description="Helical" evidence="8">
    <location>
        <begin position="12"/>
        <end position="30"/>
    </location>
</feature>
<keyword evidence="5 8" id="KW-0812">Transmembrane</keyword>
<evidence type="ECO:0000256" key="6">
    <source>
        <dbReference type="ARBA" id="ARBA00022989"/>
    </source>
</evidence>
<sequence length="566" mass="60809">MLNWVLTNIQESPVILLFLSLSLGYLLGSIRFGKFQLGGVAGSLLVAVCLSLLNVHIDSGLKALLFTLFIYAVGYESGPQFFRSLGVKTLREIFLALFIAITGFITVMIMARLFHLDKGLAAGLAAGGLTQSAILGTAADALTHMGLPADQLQQLQANVAIGYAVTYIFGSLGAIIICMNVLPKIMGRDIRDDAVAAEAEQLKGAMALEGNQGMAITQMVGRIYVVERDIHKTIKDIELENLGITIERIKRHGNLIDCTPSTLLKQDDIILIVGRREAVTSVSSLFGRELDSEHGLEVIVETRNVVFRNPEYANKTMAEIRSKVHLSDADFEIQHGIYLVALHRNGEKLDITPDTEFKLGDVMTIYGATSDINRVVHIIGAPITVNSKTDWAYHGLGVVLGLIIGWIVVRVGNIPITLGAGGGALLSGLFFGWLRARKQTFGNMPAAASQFMKDFGLAGFVSVVGLQSGLQAITTIKEHGLTLFLIGVVVTLVPMILAIFFGRYVLRYDNAAVFAGALSGSRSANPAFGEVLDKAGNAIPTTPFAVTYALANVFLTLLGPLIVALV</sequence>
<dbReference type="NCBIfam" id="TIGR03802">
    <property type="entry name" value="Asp_Ala_antiprt"/>
    <property type="match status" value="1"/>
</dbReference>
<dbReference type="EMBL" id="MEIQ01000053">
    <property type="protein sequence ID" value="PIT48171.1"/>
    <property type="molecule type" value="Genomic_DNA"/>
</dbReference>
<reference evidence="10 11" key="1">
    <citation type="journal article" date="2017" name="MBio">
        <title>Type VI secretion-mediated competition in the bee gut microbiome.</title>
        <authorList>
            <person name="Steele M.I."/>
            <person name="Kwong W.K."/>
            <person name="Powell J.E."/>
            <person name="Whiteley M."/>
            <person name="Moran N.A."/>
        </authorList>
    </citation>
    <scope>NUCLEOTIDE SEQUENCE [LARGE SCALE GENOMIC DNA]</scope>
    <source>
        <strain evidence="10 11">Occ4-2</strain>
    </source>
</reference>
<feature type="domain" description="RCK C-terminal" evidence="9">
    <location>
        <begin position="332"/>
        <end position="381"/>
    </location>
</feature>
<feature type="transmembrane region" description="Helical" evidence="8">
    <location>
        <begin position="94"/>
        <end position="114"/>
    </location>
</feature>
<dbReference type="SUPFAM" id="SSF116726">
    <property type="entry name" value="TrkA C-terminal domain-like"/>
    <property type="match status" value="2"/>
</dbReference>
<feature type="transmembrane region" description="Helical" evidence="8">
    <location>
        <begin position="455"/>
        <end position="474"/>
    </location>
</feature>
<dbReference type="InterPro" id="IPR006512">
    <property type="entry name" value="YidE_YbjL"/>
</dbReference>
<comment type="caution">
    <text evidence="10">The sequence shown here is derived from an EMBL/GenBank/DDBJ whole genome shotgun (WGS) entry which is preliminary data.</text>
</comment>
<dbReference type="GO" id="GO:0008324">
    <property type="term" value="F:monoatomic cation transmembrane transporter activity"/>
    <property type="evidence" value="ECO:0007669"/>
    <property type="project" value="InterPro"/>
</dbReference>
<dbReference type="OrthoDB" id="8611026at2"/>
<dbReference type="PROSITE" id="PS51202">
    <property type="entry name" value="RCK_C"/>
    <property type="match status" value="2"/>
</dbReference>
<feature type="transmembrane region" description="Helical" evidence="8">
    <location>
        <begin position="63"/>
        <end position="82"/>
    </location>
</feature>
<feature type="transmembrane region" description="Helical" evidence="8">
    <location>
        <begin position="160"/>
        <end position="182"/>
    </location>
</feature>
<dbReference type="GO" id="GO:0005886">
    <property type="term" value="C:plasma membrane"/>
    <property type="evidence" value="ECO:0007669"/>
    <property type="project" value="UniProtKB-SubCell"/>
</dbReference>
<dbReference type="InterPro" id="IPR006037">
    <property type="entry name" value="RCK_C"/>
</dbReference>
<evidence type="ECO:0000256" key="1">
    <source>
        <dbReference type="ARBA" id="ARBA00004651"/>
    </source>
</evidence>
<feature type="domain" description="RCK C-terminal" evidence="9">
    <location>
        <begin position="206"/>
        <end position="288"/>
    </location>
</feature>
<comment type="similarity">
    <text evidence="2">Belongs to the AAE transporter (TC 2.A.81) family.</text>
</comment>
<dbReference type="eggNOG" id="COG2985">
    <property type="taxonomic scope" value="Bacteria"/>
</dbReference>
<evidence type="ECO:0000256" key="8">
    <source>
        <dbReference type="SAM" id="Phobius"/>
    </source>
</evidence>
<feature type="transmembrane region" description="Helical" evidence="8">
    <location>
        <begin position="414"/>
        <end position="434"/>
    </location>
</feature>